<dbReference type="EMBL" id="JAHRIN010027005">
    <property type="protein sequence ID" value="MEQ2201065.1"/>
    <property type="molecule type" value="Genomic_DNA"/>
</dbReference>
<feature type="non-terminal residue" evidence="2">
    <location>
        <position position="1"/>
    </location>
</feature>
<dbReference type="Proteomes" id="UP001434883">
    <property type="component" value="Unassembled WGS sequence"/>
</dbReference>
<evidence type="ECO:0000313" key="3">
    <source>
        <dbReference type="Proteomes" id="UP001434883"/>
    </source>
</evidence>
<gene>
    <name evidence="2" type="ORF">XENOCAPTIV_007083</name>
</gene>
<protein>
    <submittedName>
        <fullName evidence="2">Uncharacterized protein</fullName>
    </submittedName>
</protein>
<evidence type="ECO:0000256" key="1">
    <source>
        <dbReference type="SAM" id="MobiDB-lite"/>
    </source>
</evidence>
<name>A0ABV0QYY6_9TELE</name>
<feature type="region of interest" description="Disordered" evidence="1">
    <location>
        <begin position="46"/>
        <end position="69"/>
    </location>
</feature>
<feature type="compositionally biased region" description="Polar residues" evidence="1">
    <location>
        <begin position="50"/>
        <end position="67"/>
    </location>
</feature>
<organism evidence="2 3">
    <name type="scientific">Xenoophorus captivus</name>
    <dbReference type="NCBI Taxonomy" id="1517983"/>
    <lineage>
        <taxon>Eukaryota</taxon>
        <taxon>Metazoa</taxon>
        <taxon>Chordata</taxon>
        <taxon>Craniata</taxon>
        <taxon>Vertebrata</taxon>
        <taxon>Euteleostomi</taxon>
        <taxon>Actinopterygii</taxon>
        <taxon>Neopterygii</taxon>
        <taxon>Teleostei</taxon>
        <taxon>Neoteleostei</taxon>
        <taxon>Acanthomorphata</taxon>
        <taxon>Ovalentaria</taxon>
        <taxon>Atherinomorphae</taxon>
        <taxon>Cyprinodontiformes</taxon>
        <taxon>Goodeidae</taxon>
        <taxon>Xenoophorus</taxon>
    </lineage>
</organism>
<reference evidence="2 3" key="1">
    <citation type="submission" date="2021-06" db="EMBL/GenBank/DDBJ databases">
        <authorList>
            <person name="Palmer J.M."/>
        </authorList>
    </citation>
    <scope>NUCLEOTIDE SEQUENCE [LARGE SCALE GENOMIC DNA]</scope>
    <source>
        <strain evidence="2 3">XC_2019</strain>
        <tissue evidence="2">Muscle</tissue>
    </source>
</reference>
<evidence type="ECO:0000313" key="2">
    <source>
        <dbReference type="EMBL" id="MEQ2201065.1"/>
    </source>
</evidence>
<accession>A0ABV0QYY6</accession>
<keyword evidence="3" id="KW-1185">Reference proteome</keyword>
<comment type="caution">
    <text evidence="2">The sequence shown here is derived from an EMBL/GenBank/DDBJ whole genome shotgun (WGS) entry which is preliminary data.</text>
</comment>
<proteinExistence type="predicted"/>
<sequence length="181" mass="19702">TCIYVAFFFSKEPSAAPIPSPPPEKEELKERARLLLEQARRDAAMKAGNKNATNSAVTAPNRTSGISDVSPPPRSTLIVTFSLGCSSRFMIVCPFILHLGNDQSEFVKVLDLRGLTLQFNVTPTFALLSFPLLYSCVALRQCSGEANSMSAILPHASSTVVYLLLVRFQHVGKSSINCLIL</sequence>